<keyword evidence="3" id="KW-1185">Reference proteome</keyword>
<evidence type="ECO:0000313" key="2">
    <source>
        <dbReference type="EMBL" id="MBG9986355.1"/>
    </source>
</evidence>
<name>A0ABS0LSB5_9LACT</name>
<dbReference type="InterPro" id="IPR006626">
    <property type="entry name" value="PbH1"/>
</dbReference>
<dbReference type="SUPFAM" id="SSF51126">
    <property type="entry name" value="Pectin lyase-like"/>
    <property type="match status" value="2"/>
</dbReference>
<dbReference type="Gene3D" id="2.160.20.10">
    <property type="entry name" value="Single-stranded right-handed beta-helix, Pectin lyase-like"/>
    <property type="match status" value="1"/>
</dbReference>
<accession>A0ABS0LSB5</accession>
<organism evidence="2 3">
    <name type="scientific">Facklamia lactis</name>
    <dbReference type="NCBI Taxonomy" id="2749967"/>
    <lineage>
        <taxon>Bacteria</taxon>
        <taxon>Bacillati</taxon>
        <taxon>Bacillota</taxon>
        <taxon>Bacilli</taxon>
        <taxon>Lactobacillales</taxon>
        <taxon>Aerococcaceae</taxon>
        <taxon>Facklamia</taxon>
    </lineage>
</organism>
<evidence type="ECO:0000313" key="3">
    <source>
        <dbReference type="Proteomes" id="UP000721415"/>
    </source>
</evidence>
<dbReference type="Proteomes" id="UP000721415">
    <property type="component" value="Unassembled WGS sequence"/>
</dbReference>
<dbReference type="Pfam" id="PF12708">
    <property type="entry name" value="Pect-lyase_RHGA_epim"/>
    <property type="match status" value="1"/>
</dbReference>
<proteinExistence type="predicted"/>
<reference evidence="2 3" key="1">
    <citation type="submission" date="2020-07" db="EMBL/GenBank/DDBJ databases">
        <title>Facklamia lactis sp. nov., isolated from raw milk.</title>
        <authorList>
            <person name="Doll E.V."/>
            <person name="Huptas C."/>
            <person name="Staib L."/>
            <person name="Wenning M."/>
            <person name="Scherer S."/>
        </authorList>
    </citation>
    <scope>NUCLEOTIDE SEQUENCE [LARGE SCALE GENOMIC DNA]</scope>
    <source>
        <strain evidence="2 3">DSM 111018</strain>
    </source>
</reference>
<dbReference type="InterPro" id="IPR012334">
    <property type="entry name" value="Pectin_lyas_fold"/>
</dbReference>
<dbReference type="InterPro" id="IPR024535">
    <property type="entry name" value="RHGA/B-epi-like_pectate_lyase"/>
</dbReference>
<protein>
    <recommendedName>
        <fullName evidence="1">Rhamnogalacturonase A/B/Epimerase-like pectate lyase domain-containing protein</fullName>
    </recommendedName>
</protein>
<feature type="domain" description="Rhamnogalacturonase A/B/Epimerase-like pectate lyase" evidence="1">
    <location>
        <begin position="46"/>
        <end position="126"/>
    </location>
</feature>
<evidence type="ECO:0000259" key="1">
    <source>
        <dbReference type="Pfam" id="PF12708"/>
    </source>
</evidence>
<comment type="caution">
    <text evidence="2">The sequence shown here is derived from an EMBL/GenBank/DDBJ whole genome shotgun (WGS) entry which is preliminary data.</text>
</comment>
<dbReference type="SMART" id="SM00710">
    <property type="entry name" value="PbH1"/>
    <property type="match status" value="6"/>
</dbReference>
<dbReference type="RefSeq" id="WP_197115280.1">
    <property type="nucleotide sequence ID" value="NZ_JACBXQ010000003.1"/>
</dbReference>
<dbReference type="InterPro" id="IPR011050">
    <property type="entry name" value="Pectin_lyase_fold/virulence"/>
</dbReference>
<gene>
    <name evidence="2" type="ORF">HZY91_05535</name>
</gene>
<dbReference type="EMBL" id="JACBXQ010000003">
    <property type="protein sequence ID" value="MBG9986355.1"/>
    <property type="molecule type" value="Genomic_DNA"/>
</dbReference>
<sequence>MSNINLGKLFYKISKILIGLVLLLLIMSVRPLSLINSAPDSGSENIVNIKDYGAKFNDPTFDNMPIIQKIQDDLTEKGGGTIYIPDNGDLYIKPHLKLQSNIHFLGDETKSTIKLTPDTKNFWTIFLIEHVENISFKNLEINTNKEQRTDYDIAKEPQMIFSLAESHHIDVENNDLIGNGVWIYASHINEEIDYSTELSFNNNIVIWKAGDSSKKNNLPKGVSIDNSILYFDALDYDVHNNTFITQDGTKNMTAIEAHGANVEVSNNTIDGFRTGLIVWSLVQNTPRTNDIKENNFLVENNLFNNVENGVTIGASTGAKGDFDIKGVEIINNKILLNPDKFDRGSSRGIEIYIPNKEASGIGENIKIDSNVIQSFPDKTIYKDSSSIYNFTGINISSGELDNIQITNNDIINNPGLGISLSNTYPETIQITNSVITDNTVIDQFSNENITISNMDKDLPVNIKESREVMLLNLILENNRVIYIRETDQ</sequence>